<evidence type="ECO:0000313" key="2">
    <source>
        <dbReference type="Proteomes" id="UP000077266"/>
    </source>
</evidence>
<dbReference type="AlphaFoldDB" id="A0A165ZBT5"/>
<dbReference type="InParanoid" id="A0A165ZBT5"/>
<keyword evidence="2" id="KW-1185">Reference proteome</keyword>
<evidence type="ECO:0008006" key="3">
    <source>
        <dbReference type="Google" id="ProtNLM"/>
    </source>
</evidence>
<organism evidence="1 2">
    <name type="scientific">Exidia glandulosa HHB12029</name>
    <dbReference type="NCBI Taxonomy" id="1314781"/>
    <lineage>
        <taxon>Eukaryota</taxon>
        <taxon>Fungi</taxon>
        <taxon>Dikarya</taxon>
        <taxon>Basidiomycota</taxon>
        <taxon>Agaricomycotina</taxon>
        <taxon>Agaricomycetes</taxon>
        <taxon>Auriculariales</taxon>
        <taxon>Exidiaceae</taxon>
        <taxon>Exidia</taxon>
    </lineage>
</organism>
<name>A0A165ZBT5_EXIGL</name>
<reference evidence="1 2" key="1">
    <citation type="journal article" date="2016" name="Mol. Biol. Evol.">
        <title>Comparative Genomics of Early-Diverging Mushroom-Forming Fungi Provides Insights into the Origins of Lignocellulose Decay Capabilities.</title>
        <authorList>
            <person name="Nagy L.G."/>
            <person name="Riley R."/>
            <person name="Tritt A."/>
            <person name="Adam C."/>
            <person name="Daum C."/>
            <person name="Floudas D."/>
            <person name="Sun H."/>
            <person name="Yadav J.S."/>
            <person name="Pangilinan J."/>
            <person name="Larsson K.H."/>
            <person name="Matsuura K."/>
            <person name="Barry K."/>
            <person name="Labutti K."/>
            <person name="Kuo R."/>
            <person name="Ohm R.A."/>
            <person name="Bhattacharya S.S."/>
            <person name="Shirouzu T."/>
            <person name="Yoshinaga Y."/>
            <person name="Martin F.M."/>
            <person name="Grigoriev I.V."/>
            <person name="Hibbett D.S."/>
        </authorList>
    </citation>
    <scope>NUCLEOTIDE SEQUENCE [LARGE SCALE GENOMIC DNA]</scope>
    <source>
        <strain evidence="1 2">HHB12029</strain>
    </source>
</reference>
<gene>
    <name evidence="1" type="ORF">EXIGLDRAFT_731506</name>
</gene>
<sequence length="347" mass="38535">MSLVDLPAELLLDIAKDVCWEPEKGWDSGRLVSLAQTCRYVSSSVAPFLGSSVKDAHSWPLSSRILQTLRPSIHRVRSITVLMRWHTCGSECTREESTCIAPFVAQCQHNLVHLDLYESTNALLYNLASTVDSFSRLRFLRVGHRAVFLHIHIGAVIAVTRKSPSLEALYLIGLKSGEPTLIPEENAPFRLRYLHLVARDVDGPSFAWLCSSSVGLIEHLEVETPGENAQDMTWLDTDIAKATLAVLPRLTAHFRTKFCVAHALSYASNITHLTTHVETLPALDDLPPSLTGIHLTAWHRQSMFVPVGRLKHPDQVVTVTVDEPSRSHITSHGIAQACERAGLLFHQ</sequence>
<protein>
    <recommendedName>
        <fullName evidence="3">F-box domain-containing protein</fullName>
    </recommendedName>
</protein>
<accession>A0A165ZBT5</accession>
<dbReference type="Proteomes" id="UP000077266">
    <property type="component" value="Unassembled WGS sequence"/>
</dbReference>
<evidence type="ECO:0000313" key="1">
    <source>
        <dbReference type="EMBL" id="KZV81299.1"/>
    </source>
</evidence>
<dbReference type="EMBL" id="KV426402">
    <property type="protein sequence ID" value="KZV81299.1"/>
    <property type="molecule type" value="Genomic_DNA"/>
</dbReference>
<proteinExistence type="predicted"/>